<reference evidence="3 4" key="1">
    <citation type="submission" date="2020-10" db="EMBL/GenBank/DDBJ databases">
        <title>Ca. Dormibacterota MAGs.</title>
        <authorList>
            <person name="Montgomery K."/>
        </authorList>
    </citation>
    <scope>NUCLEOTIDE SEQUENCE [LARGE SCALE GENOMIC DNA]</scope>
    <source>
        <strain evidence="3">Mitchell_Peninsula_5</strain>
    </source>
</reference>
<dbReference type="AlphaFoldDB" id="A0A934KPB3"/>
<keyword evidence="2" id="KW-0472">Membrane</keyword>
<evidence type="ECO:0000256" key="1">
    <source>
        <dbReference type="SAM" id="MobiDB-lite"/>
    </source>
</evidence>
<keyword evidence="2" id="KW-0812">Transmembrane</keyword>
<proteinExistence type="predicted"/>
<evidence type="ECO:0000313" key="4">
    <source>
        <dbReference type="Proteomes" id="UP000614410"/>
    </source>
</evidence>
<name>A0A934KPB3_9BACT</name>
<feature type="compositionally biased region" description="Basic and acidic residues" evidence="1">
    <location>
        <begin position="8"/>
        <end position="27"/>
    </location>
</feature>
<accession>A0A934KPB3</accession>
<comment type="caution">
    <text evidence="3">The sequence shown here is derived from an EMBL/GenBank/DDBJ whole genome shotgun (WGS) entry which is preliminary data.</text>
</comment>
<gene>
    <name evidence="3" type="ORF">JF887_11585</name>
</gene>
<feature type="transmembrane region" description="Helical" evidence="2">
    <location>
        <begin position="35"/>
        <end position="55"/>
    </location>
</feature>
<protein>
    <submittedName>
        <fullName evidence="3">Uncharacterized protein</fullName>
    </submittedName>
</protein>
<feature type="region of interest" description="Disordered" evidence="1">
    <location>
        <begin position="1"/>
        <end position="27"/>
    </location>
</feature>
<keyword evidence="2" id="KW-1133">Transmembrane helix</keyword>
<dbReference type="EMBL" id="JAEKNN010000054">
    <property type="protein sequence ID" value="MBJ7610054.1"/>
    <property type="molecule type" value="Genomic_DNA"/>
</dbReference>
<organism evidence="3 4">
    <name type="scientific">Candidatus Amunia macphersoniae</name>
    <dbReference type="NCBI Taxonomy" id="3127014"/>
    <lineage>
        <taxon>Bacteria</taxon>
        <taxon>Bacillati</taxon>
        <taxon>Candidatus Dormiibacterota</taxon>
        <taxon>Candidatus Dormibacteria</taxon>
        <taxon>Candidatus Aeolococcales</taxon>
        <taxon>Candidatus Aeolococcaceae</taxon>
        <taxon>Candidatus Amunia</taxon>
    </lineage>
</organism>
<evidence type="ECO:0000256" key="2">
    <source>
        <dbReference type="SAM" id="Phobius"/>
    </source>
</evidence>
<sequence>MTNGIQHSAEHGWSDRMTQEDDVRRERDPITRRKAGILASVLVLLLAAVSTTIWLTHAPPTRVVRANGSELQLPRSLYPLG</sequence>
<evidence type="ECO:0000313" key="3">
    <source>
        <dbReference type="EMBL" id="MBJ7610054.1"/>
    </source>
</evidence>
<dbReference type="Proteomes" id="UP000614410">
    <property type="component" value="Unassembled WGS sequence"/>
</dbReference>